<protein>
    <submittedName>
        <fullName evidence="1">Uncharacterized protein</fullName>
    </submittedName>
</protein>
<evidence type="ECO:0000313" key="1">
    <source>
        <dbReference type="EMBL" id="MEX4008255.1"/>
    </source>
</evidence>
<accession>A0ABV3WUP1</accession>
<name>A0ABV3WUP1_9HYPH</name>
<dbReference type="EMBL" id="JAZHFV010000004">
    <property type="protein sequence ID" value="MEX4008255.1"/>
    <property type="molecule type" value="Genomic_DNA"/>
</dbReference>
<dbReference type="Proteomes" id="UP001559025">
    <property type="component" value="Unassembled WGS sequence"/>
</dbReference>
<gene>
    <name evidence="1" type="ORF">V1479_13150</name>
</gene>
<organism evidence="1 2">
    <name type="scientific">Neoaquamicrobium sediminum</name>
    <dbReference type="NCBI Taxonomy" id="1849104"/>
    <lineage>
        <taxon>Bacteria</taxon>
        <taxon>Pseudomonadati</taxon>
        <taxon>Pseudomonadota</taxon>
        <taxon>Alphaproteobacteria</taxon>
        <taxon>Hyphomicrobiales</taxon>
        <taxon>Phyllobacteriaceae</taxon>
        <taxon>Neoaquamicrobium</taxon>
    </lineage>
</organism>
<sequence>MALIRPRLTDHHGIMVAQQELDFAIPFFDEDIPLYVDPFMLWRSPSQQDQALHTSLINAFNHLGQLVSKGHEAQAQATLIAASECDEVGLGSSATRKGKRIGEGKAKEILALFKRIPRYSQSGFRHFEEIQLFVDGISKDRISDISCSFLKSFLIDFTIQQCDKIGIPRQAVDVENVYDYRKNVFETQRGLLLPVHPSDGRPLLFVPKRWLRFVPWLSYDDYFETYCPQDEISHKPEELTRVEVLDYNRDHYGIVDAYVQTKERTFEDCKNDPLFSQIPITSAKRKFAAIRKLPTGKDDNSDQKYEKAIGQLLPSLLYPKLDFAQEQARTDSGASIRDLIFYNTLSTPFLQDMHKDYGSRQITVEMKNVAEISREHVDQLNRYLAEELGKFGLFVTRNPLKKAVFTRTIDLWSGQRKALIALTDDDVGQMVELFESKQRDPIDVIVKKYNEFRAKCP</sequence>
<comment type="caution">
    <text evidence="1">The sequence shown here is derived from an EMBL/GenBank/DDBJ whole genome shotgun (WGS) entry which is preliminary data.</text>
</comment>
<proteinExistence type="predicted"/>
<keyword evidence="2" id="KW-1185">Reference proteome</keyword>
<reference evidence="1 2" key="1">
    <citation type="submission" date="2024-01" db="EMBL/GenBank/DDBJ databases">
        <title>New evidence supports the origin of RcGTA from prophage.</title>
        <authorList>
            <person name="Xu Y."/>
            <person name="Liu B."/>
            <person name="Chen F."/>
        </authorList>
    </citation>
    <scope>NUCLEOTIDE SEQUENCE [LARGE SCALE GENOMIC DNA]</scope>
    <source>
        <strain evidence="1 2">CBW1107-2</strain>
    </source>
</reference>
<dbReference type="RefSeq" id="WP_368803295.1">
    <property type="nucleotide sequence ID" value="NZ_JAZHFV010000004.1"/>
</dbReference>
<evidence type="ECO:0000313" key="2">
    <source>
        <dbReference type="Proteomes" id="UP001559025"/>
    </source>
</evidence>